<proteinExistence type="predicted"/>
<dbReference type="SUPFAM" id="SSF47473">
    <property type="entry name" value="EF-hand"/>
    <property type="match status" value="1"/>
</dbReference>
<name>A0ABN9LDI5_9NEOB</name>
<accession>A0ABN9LDI5</accession>
<dbReference type="Proteomes" id="UP001176940">
    <property type="component" value="Unassembled WGS sequence"/>
</dbReference>
<reference evidence="1" key="1">
    <citation type="submission" date="2023-07" db="EMBL/GenBank/DDBJ databases">
        <authorList>
            <person name="Stuckert A."/>
        </authorList>
    </citation>
    <scope>NUCLEOTIDE SEQUENCE</scope>
</reference>
<dbReference type="InterPro" id="IPR011992">
    <property type="entry name" value="EF-hand-dom_pair"/>
</dbReference>
<comment type="caution">
    <text evidence="1">The sequence shown here is derived from an EMBL/GenBank/DDBJ whole genome shotgun (WGS) entry which is preliminary data.</text>
</comment>
<evidence type="ECO:0000313" key="1">
    <source>
        <dbReference type="EMBL" id="CAJ0937275.1"/>
    </source>
</evidence>
<protein>
    <recommendedName>
        <fullName evidence="3">EF-hand domain-containing protein</fullName>
    </recommendedName>
</protein>
<gene>
    <name evidence="1" type="ORF">RIMI_LOCUS7125167</name>
</gene>
<keyword evidence="2" id="KW-1185">Reference proteome</keyword>
<dbReference type="EMBL" id="CAUEEQ010013321">
    <property type="protein sequence ID" value="CAJ0937275.1"/>
    <property type="molecule type" value="Genomic_DNA"/>
</dbReference>
<evidence type="ECO:0008006" key="3">
    <source>
        <dbReference type="Google" id="ProtNLM"/>
    </source>
</evidence>
<organism evidence="1 2">
    <name type="scientific">Ranitomeya imitator</name>
    <name type="common">mimic poison frog</name>
    <dbReference type="NCBI Taxonomy" id="111125"/>
    <lineage>
        <taxon>Eukaryota</taxon>
        <taxon>Metazoa</taxon>
        <taxon>Chordata</taxon>
        <taxon>Craniata</taxon>
        <taxon>Vertebrata</taxon>
        <taxon>Euteleostomi</taxon>
        <taxon>Amphibia</taxon>
        <taxon>Batrachia</taxon>
        <taxon>Anura</taxon>
        <taxon>Neobatrachia</taxon>
        <taxon>Hyloidea</taxon>
        <taxon>Dendrobatidae</taxon>
        <taxon>Dendrobatinae</taxon>
        <taxon>Ranitomeya</taxon>
    </lineage>
</organism>
<evidence type="ECO:0000313" key="2">
    <source>
        <dbReference type="Proteomes" id="UP001176940"/>
    </source>
</evidence>
<sequence length="66" mass="7512">MSVFANLCRAINVMCLEGNNHFKEILSNLESRRTGTVDFKEFMSFVANFAVAVEFSFVNEPETDED</sequence>